<evidence type="ECO:0008006" key="5">
    <source>
        <dbReference type="Google" id="ProtNLM"/>
    </source>
</evidence>
<feature type="domain" description="F-box associated beta-propeller type 3" evidence="2">
    <location>
        <begin position="130"/>
        <end position="409"/>
    </location>
</feature>
<keyword evidence="4" id="KW-1185">Reference proteome</keyword>
<comment type="caution">
    <text evidence="3">The sequence shown here is derived from an EMBL/GenBank/DDBJ whole genome shotgun (WGS) entry which is preliminary data.</text>
</comment>
<evidence type="ECO:0000259" key="2">
    <source>
        <dbReference type="Pfam" id="PF08268"/>
    </source>
</evidence>
<dbReference type="Pfam" id="PF00646">
    <property type="entry name" value="F-box"/>
    <property type="match status" value="1"/>
</dbReference>
<protein>
    <recommendedName>
        <fullName evidence="5">F-box domain-containing protein</fullName>
    </recommendedName>
</protein>
<name>A0AAD4SXN3_9MAGN</name>
<organism evidence="3 4">
    <name type="scientific">Papaver atlanticum</name>
    <dbReference type="NCBI Taxonomy" id="357466"/>
    <lineage>
        <taxon>Eukaryota</taxon>
        <taxon>Viridiplantae</taxon>
        <taxon>Streptophyta</taxon>
        <taxon>Embryophyta</taxon>
        <taxon>Tracheophyta</taxon>
        <taxon>Spermatophyta</taxon>
        <taxon>Magnoliopsida</taxon>
        <taxon>Ranunculales</taxon>
        <taxon>Papaveraceae</taxon>
        <taxon>Papaveroideae</taxon>
        <taxon>Papaver</taxon>
    </lineage>
</organism>
<dbReference type="NCBIfam" id="TIGR01640">
    <property type="entry name" value="F_box_assoc_1"/>
    <property type="match status" value="1"/>
</dbReference>
<evidence type="ECO:0000313" key="4">
    <source>
        <dbReference type="Proteomes" id="UP001202328"/>
    </source>
</evidence>
<dbReference type="PANTHER" id="PTHR31111:SF138">
    <property type="entry name" value="F-BOX ASSOCIATED DOMAIN-CONTAINING PROTEIN"/>
    <property type="match status" value="1"/>
</dbReference>
<accession>A0AAD4SXN3</accession>
<dbReference type="Gene3D" id="1.20.1280.50">
    <property type="match status" value="1"/>
</dbReference>
<reference evidence="3" key="1">
    <citation type="submission" date="2022-04" db="EMBL/GenBank/DDBJ databases">
        <title>A functionally conserved STORR gene fusion in Papaver species that diverged 16.8 million years ago.</title>
        <authorList>
            <person name="Catania T."/>
        </authorList>
    </citation>
    <scope>NUCLEOTIDE SEQUENCE</scope>
    <source>
        <strain evidence="3">S-188037</strain>
    </source>
</reference>
<dbReference type="PANTHER" id="PTHR31111">
    <property type="entry name" value="BNAA05G37150D PROTEIN-RELATED"/>
    <property type="match status" value="1"/>
</dbReference>
<dbReference type="InterPro" id="IPR001810">
    <property type="entry name" value="F-box_dom"/>
</dbReference>
<dbReference type="AlphaFoldDB" id="A0AAD4SXN3"/>
<proteinExistence type="predicted"/>
<dbReference type="Proteomes" id="UP001202328">
    <property type="component" value="Unassembled WGS sequence"/>
</dbReference>
<dbReference type="Pfam" id="PF08268">
    <property type="entry name" value="FBA_3"/>
    <property type="match status" value="1"/>
</dbReference>
<gene>
    <name evidence="3" type="ORF">MKW98_009814</name>
</gene>
<dbReference type="EMBL" id="JAJJMB010008202">
    <property type="protein sequence ID" value="KAI3925164.1"/>
    <property type="molecule type" value="Genomic_DNA"/>
</dbReference>
<dbReference type="CDD" id="cd22157">
    <property type="entry name" value="F-box_AtFBW1-like"/>
    <property type="match status" value="1"/>
</dbReference>
<feature type="domain" description="F-box" evidence="1">
    <location>
        <begin position="26"/>
        <end position="55"/>
    </location>
</feature>
<evidence type="ECO:0000259" key="1">
    <source>
        <dbReference type="Pfam" id="PF00646"/>
    </source>
</evidence>
<sequence>MNKRSGPSDSEVIISSSSSRVSDCVDIVREILSRLPVKSLMRFKCVSKHWKFSICQDQGLIDLHFTRSKQRCSDLFIVVPRYDKVDPFRLRMLHSGLTTSVGAMEYTYRESFLVPNFFGSRAINERKSEQNKPLHYTEILKPVNGLICFVNRNIDSVCILNPSTRELTPWIASSFRGNKRYNFTAELRTYCFGFDPATKQHKVICMRKVRELKTDICEVLTVGDNTWRRIDDKVPLFTSDVYQVSSVYSNGFIYWGDRSYGIPRYLNAFDVGCEKFEVIKVPKEITEQCKYPKGGYCVPLHRLLEVGGHIALLQRWTDKVVKLWICEDDDTCNGSYSKWNGVNMDLPFQWWGFGKNSRSAYFHGVAREDRIIIESYPSNSARLYMKNVSLYSYDWKKNTSTKAKTGVVSEFAYVSFLTSFTESLYPVLKVQT</sequence>
<dbReference type="SUPFAM" id="SSF81383">
    <property type="entry name" value="F-box domain"/>
    <property type="match status" value="1"/>
</dbReference>
<evidence type="ECO:0000313" key="3">
    <source>
        <dbReference type="EMBL" id="KAI3925164.1"/>
    </source>
</evidence>
<dbReference type="InterPro" id="IPR036047">
    <property type="entry name" value="F-box-like_dom_sf"/>
</dbReference>
<dbReference type="InterPro" id="IPR013187">
    <property type="entry name" value="F-box-assoc_dom_typ3"/>
</dbReference>
<dbReference type="InterPro" id="IPR017451">
    <property type="entry name" value="F-box-assoc_interact_dom"/>
</dbReference>